<evidence type="ECO:0000313" key="7">
    <source>
        <dbReference type="Proteomes" id="UP000241048"/>
    </source>
</evidence>
<dbReference type="PANTHER" id="PTHR37326">
    <property type="entry name" value="BLL3975 PROTEIN"/>
    <property type="match status" value="1"/>
</dbReference>
<feature type="domain" description="Succinylglutamate desuccinylase/Aspartoacylase catalytic" evidence="5">
    <location>
        <begin position="36"/>
        <end position="218"/>
    </location>
</feature>
<dbReference type="PANTHER" id="PTHR37326:SF1">
    <property type="entry name" value="BLL3975 PROTEIN"/>
    <property type="match status" value="1"/>
</dbReference>
<dbReference type="RefSeq" id="WP_107000775.1">
    <property type="nucleotide sequence ID" value="NZ_PYLO01000002.1"/>
</dbReference>
<evidence type="ECO:0000313" key="6">
    <source>
        <dbReference type="EMBL" id="PST37702.1"/>
    </source>
</evidence>
<dbReference type="SUPFAM" id="SSF53187">
    <property type="entry name" value="Zn-dependent exopeptidases"/>
    <property type="match status" value="1"/>
</dbReference>
<accession>A0A2T3FQZ4</accession>
<evidence type="ECO:0000256" key="2">
    <source>
        <dbReference type="ARBA" id="ARBA00022723"/>
    </source>
</evidence>
<dbReference type="EMBL" id="PYLO01000002">
    <property type="protein sequence ID" value="PST37702.1"/>
    <property type="molecule type" value="Genomic_DNA"/>
</dbReference>
<dbReference type="GO" id="GO:0046872">
    <property type="term" value="F:metal ion binding"/>
    <property type="evidence" value="ECO:0007669"/>
    <property type="project" value="UniProtKB-KW"/>
</dbReference>
<dbReference type="GO" id="GO:0016811">
    <property type="term" value="F:hydrolase activity, acting on carbon-nitrogen (but not peptide) bonds, in linear amides"/>
    <property type="evidence" value="ECO:0007669"/>
    <property type="project" value="InterPro"/>
</dbReference>
<gene>
    <name evidence="6" type="ORF">C7U56_07465</name>
</gene>
<proteinExistence type="predicted"/>
<evidence type="ECO:0000256" key="1">
    <source>
        <dbReference type="ARBA" id="ARBA00001947"/>
    </source>
</evidence>
<dbReference type="InterPro" id="IPR043795">
    <property type="entry name" value="N-alpha-Ac-DABA-like"/>
</dbReference>
<comment type="cofactor">
    <cofactor evidence="1">
        <name>Zn(2+)</name>
        <dbReference type="ChEBI" id="CHEBI:29105"/>
    </cofactor>
</comment>
<dbReference type="Proteomes" id="UP000241048">
    <property type="component" value="Unassembled WGS sequence"/>
</dbReference>
<keyword evidence="4" id="KW-0862">Zinc</keyword>
<dbReference type="PIRSF" id="PIRSF039012">
    <property type="entry name" value="ASP"/>
    <property type="match status" value="1"/>
</dbReference>
<organism evidence="6 7">
    <name type="scientific">Clostridium fessum</name>
    <dbReference type="NCBI Taxonomy" id="2126740"/>
    <lineage>
        <taxon>Bacteria</taxon>
        <taxon>Bacillati</taxon>
        <taxon>Bacillota</taxon>
        <taxon>Clostridia</taxon>
        <taxon>Eubacteriales</taxon>
        <taxon>Clostridiaceae</taxon>
        <taxon>Clostridium</taxon>
    </lineage>
</organism>
<evidence type="ECO:0000256" key="3">
    <source>
        <dbReference type="ARBA" id="ARBA00022801"/>
    </source>
</evidence>
<dbReference type="Pfam" id="PF24827">
    <property type="entry name" value="AstE_AspA_cat"/>
    <property type="match status" value="1"/>
</dbReference>
<dbReference type="Gene3D" id="3.40.630.10">
    <property type="entry name" value="Zn peptidases"/>
    <property type="match status" value="1"/>
</dbReference>
<keyword evidence="3" id="KW-0378">Hydrolase</keyword>
<dbReference type="GO" id="GO:0016788">
    <property type="term" value="F:hydrolase activity, acting on ester bonds"/>
    <property type="evidence" value="ECO:0007669"/>
    <property type="project" value="InterPro"/>
</dbReference>
<name>A0A2T3FQZ4_9CLOT</name>
<dbReference type="AlphaFoldDB" id="A0A2T3FQZ4"/>
<reference evidence="6 7" key="1">
    <citation type="submission" date="2018-03" db="EMBL/GenBank/DDBJ databases">
        <title>Lachnoclostridium SNUG30386 gen.nov., sp.nov., isolated from human faeces.</title>
        <authorList>
            <person name="Seo B."/>
            <person name="Jeon K."/>
            <person name="Ko G."/>
        </authorList>
    </citation>
    <scope>NUCLEOTIDE SEQUENCE [LARGE SCALE GENOMIC DNA]</scope>
    <source>
        <strain evidence="6 7">SNUG30386</strain>
    </source>
</reference>
<dbReference type="InterPro" id="IPR055438">
    <property type="entry name" value="AstE_AspA_cat"/>
</dbReference>
<keyword evidence="7" id="KW-1185">Reference proteome</keyword>
<keyword evidence="2" id="KW-0479">Metal-binding</keyword>
<sequence>MKIYETKVEAGTKQWLKIPVDEECSLKAAAFCGSRPGKRLIVTAGVHGCEYIGILAVSRLIQELDPRQMKGEVVFLPIANEGGFYKEIKQLVPEDGVNLNRAFPGTEMGSRSAKIAAAVETYLYPDADFLVDLHSGDIHEMVVPFAFFPVAAGETVEKKAAAAARAMSLSWRVASTAKNGLYSWAAQKGIPALLLERGGLGRWTEREVDAYRINLYELLVHLDILPESILESVKGMNLKDSERSPESEVLPSGKIEQKEIRTMRYLEAPGNGFWYPAIREGSCLKKGDLLGEIRRLDGSLMYRYESELDGMVFYYTLSLGVSEGEPLVAYGEC</sequence>
<evidence type="ECO:0000259" key="5">
    <source>
        <dbReference type="Pfam" id="PF24827"/>
    </source>
</evidence>
<comment type="caution">
    <text evidence="6">The sequence shown here is derived from an EMBL/GenBank/DDBJ whole genome shotgun (WGS) entry which is preliminary data.</text>
</comment>
<dbReference type="InterPro" id="IPR053138">
    <property type="entry name" value="N-alpha-Ac-DABA_deacetylase"/>
</dbReference>
<protein>
    <submittedName>
        <fullName evidence="6">Deacylase</fullName>
    </submittedName>
</protein>
<evidence type="ECO:0000256" key="4">
    <source>
        <dbReference type="ARBA" id="ARBA00022833"/>
    </source>
</evidence>